<feature type="region of interest" description="Disordered" evidence="1">
    <location>
        <begin position="1"/>
        <end position="77"/>
    </location>
</feature>
<dbReference type="Proteomes" id="UP000295345">
    <property type="component" value="Unassembled WGS sequence"/>
</dbReference>
<accession>A0A4R4TMF3</accession>
<dbReference type="EMBL" id="SMKI01000045">
    <property type="protein sequence ID" value="TDC77826.1"/>
    <property type="molecule type" value="Genomic_DNA"/>
</dbReference>
<dbReference type="OrthoDB" id="4248385at2"/>
<dbReference type="AlphaFoldDB" id="A0A4R4TMF3"/>
<dbReference type="RefSeq" id="WP_132816907.1">
    <property type="nucleotide sequence ID" value="NZ_SMKI01000045.1"/>
</dbReference>
<gene>
    <name evidence="2" type="ORF">E1283_06400</name>
</gene>
<organism evidence="2 3">
    <name type="scientific">Streptomyces hainanensis</name>
    <dbReference type="NCBI Taxonomy" id="402648"/>
    <lineage>
        <taxon>Bacteria</taxon>
        <taxon>Bacillati</taxon>
        <taxon>Actinomycetota</taxon>
        <taxon>Actinomycetes</taxon>
        <taxon>Kitasatosporales</taxon>
        <taxon>Streptomycetaceae</taxon>
        <taxon>Streptomyces</taxon>
    </lineage>
</organism>
<evidence type="ECO:0000313" key="2">
    <source>
        <dbReference type="EMBL" id="TDC77826.1"/>
    </source>
</evidence>
<comment type="caution">
    <text evidence="2">The sequence shown here is derived from an EMBL/GenBank/DDBJ whole genome shotgun (WGS) entry which is preliminary data.</text>
</comment>
<feature type="compositionally biased region" description="Basic and acidic residues" evidence="1">
    <location>
        <begin position="1"/>
        <end position="11"/>
    </location>
</feature>
<evidence type="ECO:0000313" key="3">
    <source>
        <dbReference type="Proteomes" id="UP000295345"/>
    </source>
</evidence>
<sequence>MTENDKKRATKDAQGTTVKPLGDNYGTSEPADTEDDNYGTSEPTVKPLAAASSTTKPPVKPLGDNYGTSHPADTPQK</sequence>
<keyword evidence="3" id="KW-1185">Reference proteome</keyword>
<reference evidence="2 3" key="1">
    <citation type="submission" date="2019-03" db="EMBL/GenBank/DDBJ databases">
        <title>Draft genome sequences of novel Actinobacteria.</title>
        <authorList>
            <person name="Sahin N."/>
            <person name="Ay H."/>
            <person name="Saygin H."/>
        </authorList>
    </citation>
    <scope>NUCLEOTIDE SEQUENCE [LARGE SCALE GENOMIC DNA]</scope>
    <source>
        <strain evidence="2 3">DSM 41900</strain>
    </source>
</reference>
<protein>
    <submittedName>
        <fullName evidence="2">Uncharacterized protein</fullName>
    </submittedName>
</protein>
<evidence type="ECO:0000256" key="1">
    <source>
        <dbReference type="SAM" id="MobiDB-lite"/>
    </source>
</evidence>
<proteinExistence type="predicted"/>
<name>A0A4R4TMF3_9ACTN</name>